<proteinExistence type="predicted"/>
<evidence type="ECO:0000313" key="2">
    <source>
        <dbReference type="EMBL" id="SCV69411.1"/>
    </source>
</evidence>
<sequence>MSLEKIQVASPPCFPSTVESVDEPSMDIPRRREFFATKIGHLVAELGSAVDDWQRACSVAPELMPATLEHLADKEKRVIQSLYPGCWPSRRDQDLAESLVPTAPNAQTTPLDSDPALRDHRDDGLDLDQALTQPSMPNLLASPHSSLDEPPVGERETDIVPSSQDAAPIASTAIAGSLRSPSPSFPLLSVPPCASFALSTRQLVHPLSALTAVRGTNAETVYVLLMMNPRPNFASRRDRRGLVRPLELVSHIPAYYQEGTSRDLLVFALGPNSEDAAESATELFTVVKDSPTMIPLAPDGSIVDNDAAESIVFGFPPGSIIMSRESDQETQSVCTSVTATAAAGTLDSRLPSNLDGKGFIERAPSPLQSKKLEVGSTPWWRSQICRGDHGRSSSTPGYWQGKEPNVRRNRVLRHFATCKHGIVAPELTAFAIACLKAAGPAKKAADRAALQFMSLPPMAAMADDWATPVGDQHVLSA</sequence>
<dbReference type="Proteomes" id="UP000198372">
    <property type="component" value="Unassembled WGS sequence"/>
</dbReference>
<evidence type="ECO:0000256" key="1">
    <source>
        <dbReference type="SAM" id="MobiDB-lite"/>
    </source>
</evidence>
<accession>A0A238FBE2</accession>
<gene>
    <name evidence="2" type="ORF">BQ2448_2431</name>
</gene>
<dbReference type="EMBL" id="FMSP01000004">
    <property type="protein sequence ID" value="SCV69411.1"/>
    <property type="molecule type" value="Genomic_DNA"/>
</dbReference>
<feature type="region of interest" description="Disordered" evidence="1">
    <location>
        <begin position="135"/>
        <end position="160"/>
    </location>
</feature>
<name>A0A238FBE2_9BASI</name>
<organism evidence="2 3">
    <name type="scientific">Microbotryum intermedium</name>
    <dbReference type="NCBI Taxonomy" id="269621"/>
    <lineage>
        <taxon>Eukaryota</taxon>
        <taxon>Fungi</taxon>
        <taxon>Dikarya</taxon>
        <taxon>Basidiomycota</taxon>
        <taxon>Pucciniomycotina</taxon>
        <taxon>Microbotryomycetes</taxon>
        <taxon>Microbotryales</taxon>
        <taxon>Microbotryaceae</taxon>
        <taxon>Microbotryum</taxon>
    </lineage>
</organism>
<feature type="region of interest" description="Disordered" evidence="1">
    <location>
        <begin position="102"/>
        <end position="122"/>
    </location>
</feature>
<reference evidence="3" key="1">
    <citation type="submission" date="2016-09" db="EMBL/GenBank/DDBJ databases">
        <authorList>
            <person name="Jeantristanb JTB J.-T."/>
            <person name="Ricardo R."/>
        </authorList>
    </citation>
    <scope>NUCLEOTIDE SEQUENCE [LARGE SCALE GENOMIC DNA]</scope>
</reference>
<keyword evidence="3" id="KW-1185">Reference proteome</keyword>
<dbReference type="OrthoDB" id="2535817at2759"/>
<protein>
    <submittedName>
        <fullName evidence="2">BQ2448_2431 protein</fullName>
    </submittedName>
</protein>
<evidence type="ECO:0000313" key="3">
    <source>
        <dbReference type="Proteomes" id="UP000198372"/>
    </source>
</evidence>
<dbReference type="AlphaFoldDB" id="A0A238FBE2"/>